<protein>
    <submittedName>
        <fullName evidence="8">TraR/DksA family transcriptional regulator</fullName>
    </submittedName>
</protein>
<gene>
    <name evidence="8" type="ORF">ACFOGP_08505</name>
</gene>
<dbReference type="Pfam" id="PF21173">
    <property type="entry name" value="DksA-like_N"/>
    <property type="match status" value="1"/>
</dbReference>
<evidence type="ECO:0000256" key="5">
    <source>
        <dbReference type="SAM" id="Coils"/>
    </source>
</evidence>
<name>A0ABV7GR60_9RHOB</name>
<keyword evidence="5" id="KW-0175">Coiled coil</keyword>
<evidence type="ECO:0000256" key="2">
    <source>
        <dbReference type="ARBA" id="ARBA00022771"/>
    </source>
</evidence>
<dbReference type="Pfam" id="PF01258">
    <property type="entry name" value="zf-dskA_traR"/>
    <property type="match status" value="1"/>
</dbReference>
<dbReference type="SUPFAM" id="SSF57716">
    <property type="entry name" value="Glucocorticoid receptor-like (DNA-binding domain)"/>
    <property type="match status" value="1"/>
</dbReference>
<organism evidence="8 9">
    <name type="scientific">Psychromarinibacter halotolerans</name>
    <dbReference type="NCBI Taxonomy" id="1775175"/>
    <lineage>
        <taxon>Bacteria</taxon>
        <taxon>Pseudomonadati</taxon>
        <taxon>Pseudomonadota</taxon>
        <taxon>Alphaproteobacteria</taxon>
        <taxon>Rhodobacterales</taxon>
        <taxon>Paracoccaceae</taxon>
        <taxon>Psychromarinibacter</taxon>
    </lineage>
</organism>
<feature type="domain" description="Zinc finger DksA/TraR C4-type" evidence="6">
    <location>
        <begin position="76"/>
        <end position="107"/>
    </location>
</feature>
<dbReference type="InterPro" id="IPR048487">
    <property type="entry name" value="DksA-like_N"/>
</dbReference>
<evidence type="ECO:0000256" key="4">
    <source>
        <dbReference type="PROSITE-ProRule" id="PRU00510"/>
    </source>
</evidence>
<keyword evidence="1" id="KW-0479">Metal-binding</keyword>
<dbReference type="InterPro" id="IPR000962">
    <property type="entry name" value="Znf_DskA_TraR"/>
</dbReference>
<keyword evidence="9" id="KW-1185">Reference proteome</keyword>
<evidence type="ECO:0000313" key="8">
    <source>
        <dbReference type="EMBL" id="MFC3142748.1"/>
    </source>
</evidence>
<dbReference type="SUPFAM" id="SSF109635">
    <property type="entry name" value="DnaK suppressor protein DksA, alpha-hairpin domain"/>
    <property type="match status" value="1"/>
</dbReference>
<dbReference type="InterPro" id="IPR037187">
    <property type="entry name" value="DnaK_N"/>
</dbReference>
<reference evidence="9" key="1">
    <citation type="journal article" date="2019" name="Int. J. Syst. Evol. Microbiol.">
        <title>The Global Catalogue of Microorganisms (GCM) 10K type strain sequencing project: providing services to taxonomists for standard genome sequencing and annotation.</title>
        <authorList>
            <consortium name="The Broad Institute Genomics Platform"/>
            <consortium name="The Broad Institute Genome Sequencing Center for Infectious Disease"/>
            <person name="Wu L."/>
            <person name="Ma J."/>
        </authorList>
    </citation>
    <scope>NUCLEOTIDE SEQUENCE [LARGE SCALE GENOMIC DNA]</scope>
    <source>
        <strain evidence="9">KCTC 52366</strain>
    </source>
</reference>
<dbReference type="PANTHER" id="PTHR33823:SF4">
    <property type="entry name" value="GENERAL STRESS PROTEIN 16O"/>
    <property type="match status" value="1"/>
</dbReference>
<keyword evidence="3" id="KW-0862">Zinc</keyword>
<evidence type="ECO:0000256" key="3">
    <source>
        <dbReference type="ARBA" id="ARBA00022833"/>
    </source>
</evidence>
<evidence type="ECO:0000259" key="7">
    <source>
        <dbReference type="Pfam" id="PF21173"/>
    </source>
</evidence>
<dbReference type="EMBL" id="JBHRTB010000010">
    <property type="protein sequence ID" value="MFC3142748.1"/>
    <property type="molecule type" value="Genomic_DNA"/>
</dbReference>
<dbReference type="Proteomes" id="UP001595632">
    <property type="component" value="Unassembled WGS sequence"/>
</dbReference>
<dbReference type="PROSITE" id="PS51128">
    <property type="entry name" value="ZF_DKSA_2"/>
    <property type="match status" value="1"/>
</dbReference>
<keyword evidence="2" id="KW-0863">Zinc-finger</keyword>
<feature type="coiled-coil region" evidence="5">
    <location>
        <begin position="3"/>
        <end position="37"/>
    </location>
</feature>
<feature type="domain" description="DnaK suppressor protein-like N-terminal" evidence="7">
    <location>
        <begin position="10"/>
        <end position="73"/>
    </location>
</feature>
<evidence type="ECO:0000313" key="9">
    <source>
        <dbReference type="Proteomes" id="UP001595632"/>
    </source>
</evidence>
<dbReference type="Gene3D" id="1.20.120.910">
    <property type="entry name" value="DksA, coiled-coil domain"/>
    <property type="match status" value="1"/>
</dbReference>
<accession>A0ABV7GR60</accession>
<feature type="zinc finger region" description="dksA C4-type" evidence="4">
    <location>
        <begin position="81"/>
        <end position="105"/>
    </location>
</feature>
<evidence type="ECO:0000256" key="1">
    <source>
        <dbReference type="ARBA" id="ARBA00022723"/>
    </source>
</evidence>
<dbReference type="PANTHER" id="PTHR33823">
    <property type="entry name" value="RNA POLYMERASE-BINDING TRANSCRIPTION FACTOR DKSA-RELATED"/>
    <property type="match status" value="1"/>
</dbReference>
<proteinExistence type="predicted"/>
<sequence>MPMTTTEDRRKVLEKRLAELEARLQGIETEIDSHQSKDWEDLATERETDEVLETLGTSGQVEISMIRAALDRIDAGEYGYCARCGEVIQPERLDVVPYTPLCRTCAGATARS</sequence>
<evidence type="ECO:0000259" key="6">
    <source>
        <dbReference type="Pfam" id="PF01258"/>
    </source>
</evidence>
<comment type="caution">
    <text evidence="8">The sequence shown here is derived from an EMBL/GenBank/DDBJ whole genome shotgun (WGS) entry which is preliminary data.</text>
</comment>
<dbReference type="RefSeq" id="WP_379560522.1">
    <property type="nucleotide sequence ID" value="NZ_JARGYD010000005.1"/>
</dbReference>